<evidence type="ECO:0000313" key="2">
    <source>
        <dbReference type="EMBL" id="CAD9007763.1"/>
    </source>
</evidence>
<proteinExistence type="predicted"/>
<organism evidence="2">
    <name type="scientific">Eutreptiella gymnastica</name>
    <dbReference type="NCBI Taxonomy" id="73025"/>
    <lineage>
        <taxon>Eukaryota</taxon>
        <taxon>Discoba</taxon>
        <taxon>Euglenozoa</taxon>
        <taxon>Euglenida</taxon>
        <taxon>Spirocuta</taxon>
        <taxon>Euglenophyceae</taxon>
        <taxon>Eutreptiales</taxon>
        <taxon>Eutreptiaceae</taxon>
        <taxon>Eutreptiella</taxon>
    </lineage>
</organism>
<evidence type="ECO:0008006" key="3">
    <source>
        <dbReference type="Google" id="ProtNLM"/>
    </source>
</evidence>
<feature type="region of interest" description="Disordered" evidence="1">
    <location>
        <begin position="65"/>
        <end position="91"/>
    </location>
</feature>
<protein>
    <recommendedName>
        <fullName evidence="3">Retrotransposon gag domain-containing protein</fullName>
    </recommendedName>
</protein>
<name>A0A7S1NAP6_9EUGL</name>
<dbReference type="EMBL" id="HBGA01051239">
    <property type="protein sequence ID" value="CAD9007763.1"/>
    <property type="molecule type" value="Transcribed_RNA"/>
</dbReference>
<sequence length="267" mass="30312">MFNAEYLENDPFEDYEDNGEPINRGDLMDLHARLADMTRVHQELMDQMRQQQLLLQQQEEAQQVQLQLRQPRREEKLAEPPSFGSDDPEEDAKVTSKVYSIYWRKVEMWMALVEGRVEQIRCAALLAQKLKGKAANAVWLNGGDFLTTQHGMATIKILLDKLYYGDQTAAVSTNVANILDYKRGKSSMRDYCNEFRNRFQVLDQRGEAFPVRTRGHILLSNAGLTEDQQALVMATTGRGLSFIAISDALTLLFPSLSSTTPTDTQSS</sequence>
<gene>
    <name evidence="2" type="ORF">EGYM00392_LOCUS18856</name>
</gene>
<accession>A0A7S1NAP6</accession>
<evidence type="ECO:0000256" key="1">
    <source>
        <dbReference type="SAM" id="MobiDB-lite"/>
    </source>
</evidence>
<reference evidence="2" key="1">
    <citation type="submission" date="2021-01" db="EMBL/GenBank/DDBJ databases">
        <authorList>
            <person name="Corre E."/>
            <person name="Pelletier E."/>
            <person name="Niang G."/>
            <person name="Scheremetjew M."/>
            <person name="Finn R."/>
            <person name="Kale V."/>
            <person name="Holt S."/>
            <person name="Cochrane G."/>
            <person name="Meng A."/>
            <person name="Brown T."/>
            <person name="Cohen L."/>
        </authorList>
    </citation>
    <scope>NUCLEOTIDE SEQUENCE</scope>
    <source>
        <strain evidence="2">NIES-381</strain>
    </source>
</reference>
<dbReference type="AlphaFoldDB" id="A0A7S1NAP6"/>